<evidence type="ECO:0000256" key="3">
    <source>
        <dbReference type="ARBA" id="ARBA00035646"/>
    </source>
</evidence>
<dbReference type="Proteomes" id="UP000291469">
    <property type="component" value="Chromosome"/>
</dbReference>
<dbReference type="SUPFAM" id="SSF68906">
    <property type="entry name" value="SAP domain"/>
    <property type="match status" value="1"/>
</dbReference>
<evidence type="ECO:0000259" key="5">
    <source>
        <dbReference type="PROSITE" id="PS50800"/>
    </source>
</evidence>
<dbReference type="EMBL" id="CP036402">
    <property type="protein sequence ID" value="QBI21887.1"/>
    <property type="molecule type" value="Genomic_DNA"/>
</dbReference>
<evidence type="ECO:0000313" key="6">
    <source>
        <dbReference type="EMBL" id="QBI21887.1"/>
    </source>
</evidence>
<evidence type="ECO:0000313" key="7">
    <source>
        <dbReference type="Proteomes" id="UP000291469"/>
    </source>
</evidence>
<dbReference type="SMART" id="SM00513">
    <property type="entry name" value="SAP"/>
    <property type="match status" value="1"/>
</dbReference>
<dbReference type="Pfam" id="PF00741">
    <property type="entry name" value="Gas_vesicle"/>
    <property type="match status" value="1"/>
</dbReference>
<dbReference type="InterPro" id="IPR018493">
    <property type="entry name" value="GvpA-like_CS"/>
</dbReference>
<gene>
    <name evidence="6" type="ORF">ER308_03360</name>
</gene>
<keyword evidence="7" id="KW-1185">Reference proteome</keyword>
<accession>A0A411YL25</accession>
<dbReference type="InterPro" id="IPR000638">
    <property type="entry name" value="Gas-vesicle_GvpA-like"/>
</dbReference>
<evidence type="ECO:0000256" key="4">
    <source>
        <dbReference type="SAM" id="MobiDB-lite"/>
    </source>
</evidence>
<comment type="subcellular location">
    <subcellularLocation>
        <location evidence="2">Gas vesicle</location>
    </subcellularLocation>
</comment>
<protein>
    <submittedName>
        <fullName evidence="6">Gas vesicle protein</fullName>
    </submittedName>
</protein>
<dbReference type="PROSITE" id="PS00234">
    <property type="entry name" value="GAS_VESICLE_A_1"/>
    <property type="match status" value="1"/>
</dbReference>
<dbReference type="InterPro" id="IPR036361">
    <property type="entry name" value="SAP_dom_sf"/>
</dbReference>
<dbReference type="PROSITE" id="PS50800">
    <property type="entry name" value="SAP"/>
    <property type="match status" value="1"/>
</dbReference>
<dbReference type="AlphaFoldDB" id="A0A411YL25"/>
<dbReference type="GO" id="GO:0012506">
    <property type="term" value="C:vesicle membrane"/>
    <property type="evidence" value="ECO:0007669"/>
    <property type="project" value="InterPro"/>
</dbReference>
<feature type="region of interest" description="Disordered" evidence="4">
    <location>
        <begin position="99"/>
        <end position="215"/>
    </location>
</feature>
<dbReference type="OrthoDB" id="532318at2"/>
<sequence>MRGSPPTARRSSGPDGLADVLERILDKGLVVAGDIQVNLLDIELITIKVRLLLASADTAQQMGIDWWKHDPFLSGRDRELAQENAILRDRVDALEARLGEKLAPGEPSPSDLVGEGATDRTSTRGQTRPTEALRREARQAASPGSDTSERGRRREEDPSTARPDAVETEEIRVEPAQEGSTLRIETDEAQGEDAIATSGDARIRAEDASEGERYAELSKAQLQSRLRERGLPVSGNKDALIERLRTSSD</sequence>
<dbReference type="InterPro" id="IPR003034">
    <property type="entry name" value="SAP_dom"/>
</dbReference>
<proteinExistence type="inferred from homology"/>
<feature type="compositionally biased region" description="Basic and acidic residues" evidence="4">
    <location>
        <begin position="147"/>
        <end position="159"/>
    </location>
</feature>
<dbReference type="PANTHER" id="PTHR35344">
    <property type="entry name" value="GAS VESICLE STRUCTURAL PROTEIN 2-RELATED"/>
    <property type="match status" value="1"/>
</dbReference>
<dbReference type="InterPro" id="IPR050530">
    <property type="entry name" value="GvpA"/>
</dbReference>
<organism evidence="6 7">
    <name type="scientific">Egibacter rhizosphaerae</name>
    <dbReference type="NCBI Taxonomy" id="1670831"/>
    <lineage>
        <taxon>Bacteria</taxon>
        <taxon>Bacillati</taxon>
        <taxon>Actinomycetota</taxon>
        <taxon>Nitriliruptoria</taxon>
        <taxon>Egibacterales</taxon>
        <taxon>Egibacteraceae</taxon>
        <taxon>Egibacter</taxon>
    </lineage>
</organism>
<dbReference type="GO" id="GO:0031411">
    <property type="term" value="C:gas vesicle"/>
    <property type="evidence" value="ECO:0007669"/>
    <property type="project" value="UniProtKB-SubCell"/>
</dbReference>
<name>A0A411YL25_9ACTN</name>
<dbReference type="Pfam" id="PF02037">
    <property type="entry name" value="SAP"/>
    <property type="match status" value="1"/>
</dbReference>
<comment type="similarity">
    <text evidence="3">Belongs to the gas vesicle GvpA family.</text>
</comment>
<evidence type="ECO:0000256" key="1">
    <source>
        <dbReference type="ARBA" id="ARBA00022987"/>
    </source>
</evidence>
<keyword evidence="1" id="KW-0304">Gas vesicle</keyword>
<dbReference type="Gene3D" id="1.10.720.30">
    <property type="entry name" value="SAP domain"/>
    <property type="match status" value="1"/>
</dbReference>
<reference evidence="6 7" key="1">
    <citation type="submission" date="2019-01" db="EMBL/GenBank/DDBJ databases">
        <title>Egibacter rhizosphaerae EGI 80759T.</title>
        <authorList>
            <person name="Chen D.-D."/>
            <person name="Tian Y."/>
            <person name="Jiao J.-Y."/>
            <person name="Zhang X.-T."/>
            <person name="Zhang Y.-G."/>
            <person name="Zhang Y."/>
            <person name="Xiao M."/>
            <person name="Shu W.-S."/>
            <person name="Li W.-J."/>
        </authorList>
    </citation>
    <scope>NUCLEOTIDE SEQUENCE [LARGE SCALE GENOMIC DNA]</scope>
    <source>
        <strain evidence="6 7">EGI 80759</strain>
    </source>
</reference>
<dbReference type="KEGG" id="erz:ER308_03360"/>
<evidence type="ECO:0000256" key="2">
    <source>
        <dbReference type="ARBA" id="ARBA00035108"/>
    </source>
</evidence>
<dbReference type="GO" id="GO:0005198">
    <property type="term" value="F:structural molecule activity"/>
    <property type="evidence" value="ECO:0007669"/>
    <property type="project" value="InterPro"/>
</dbReference>
<dbReference type="PANTHER" id="PTHR35344:SF4">
    <property type="entry name" value="GAS VESICLE PROTEIN A1"/>
    <property type="match status" value="1"/>
</dbReference>
<feature type="compositionally biased region" description="Basic and acidic residues" evidence="4">
    <location>
        <begin position="201"/>
        <end position="215"/>
    </location>
</feature>
<feature type="domain" description="SAP" evidence="5">
    <location>
        <begin position="214"/>
        <end position="248"/>
    </location>
</feature>